<name>B0Y7E9_ASPFC</name>
<feature type="transmembrane region" description="Helical" evidence="2">
    <location>
        <begin position="42"/>
        <end position="64"/>
    </location>
</feature>
<protein>
    <recommendedName>
        <fullName evidence="5">MARVEL domain-containing protein</fullName>
    </recommendedName>
</protein>
<accession>B0Y7E9</accession>
<reference evidence="3 4" key="1">
    <citation type="journal article" date="2008" name="PLoS Genet.">
        <title>Genomic islands in the pathogenic filamentous fungus Aspergillus fumigatus.</title>
        <authorList>
            <person name="Fedorova N.D."/>
            <person name="Khaldi N."/>
            <person name="Joardar V.S."/>
            <person name="Maiti R."/>
            <person name="Amedeo P."/>
            <person name="Anderson M.J."/>
            <person name="Crabtree J."/>
            <person name="Silva J.C."/>
            <person name="Badger J.H."/>
            <person name="Albarraq A."/>
            <person name="Angiuoli S."/>
            <person name="Bussey H."/>
            <person name="Bowyer P."/>
            <person name="Cotty P.J."/>
            <person name="Dyer P.S."/>
            <person name="Egan A."/>
            <person name="Galens K."/>
            <person name="Fraser-Liggett C.M."/>
            <person name="Haas B.J."/>
            <person name="Inman J.M."/>
            <person name="Kent R."/>
            <person name="Lemieux S."/>
            <person name="Malavazi I."/>
            <person name="Orvis J."/>
            <person name="Roemer T."/>
            <person name="Ronning C.M."/>
            <person name="Sundaram J.P."/>
            <person name="Sutton G."/>
            <person name="Turner G."/>
            <person name="Venter J.C."/>
            <person name="White O.R."/>
            <person name="Whitty B.R."/>
            <person name="Youngman P."/>
            <person name="Wolfe K.H."/>
            <person name="Goldman G.H."/>
            <person name="Wortman J.R."/>
            <person name="Jiang B."/>
            <person name="Denning D.W."/>
            <person name="Nierman W.C."/>
        </authorList>
    </citation>
    <scope>NUCLEOTIDE SEQUENCE [LARGE SCALE GENOMIC DNA]</scope>
    <source>
        <strain evidence="4">CBS 144.89 / FGSC A1163 / CEA10</strain>
    </source>
</reference>
<feature type="region of interest" description="Disordered" evidence="1">
    <location>
        <begin position="277"/>
        <end position="317"/>
    </location>
</feature>
<evidence type="ECO:0008006" key="5">
    <source>
        <dbReference type="Google" id="ProtNLM"/>
    </source>
</evidence>
<feature type="transmembrane region" description="Helical" evidence="2">
    <location>
        <begin position="103"/>
        <end position="124"/>
    </location>
</feature>
<keyword evidence="2" id="KW-0812">Transmembrane</keyword>
<keyword evidence="2" id="KW-0472">Membrane</keyword>
<dbReference type="EMBL" id="DS499599">
    <property type="protein sequence ID" value="EDP49330.1"/>
    <property type="molecule type" value="Genomic_DNA"/>
</dbReference>
<dbReference type="HOGENOM" id="CLU_082475_0_0_1"/>
<evidence type="ECO:0000256" key="2">
    <source>
        <dbReference type="SAM" id="Phobius"/>
    </source>
</evidence>
<evidence type="ECO:0000313" key="3">
    <source>
        <dbReference type="EMBL" id="EDP49330.1"/>
    </source>
</evidence>
<evidence type="ECO:0000313" key="4">
    <source>
        <dbReference type="Proteomes" id="UP000001699"/>
    </source>
</evidence>
<dbReference type="Proteomes" id="UP000001699">
    <property type="component" value="Unassembled WGS sequence"/>
</dbReference>
<feature type="transmembrane region" description="Helical" evidence="2">
    <location>
        <begin position="71"/>
        <end position="91"/>
    </location>
</feature>
<sequence>MLCPVSMTGLCRRPQRFHPRPQEMRSKSVKPSLYPPVPFHTIRAISLLSSVIVGIILAVFIYHLKSGGYKLPWAFLLLLVSAFLSILNYVFTSLTHCFYGLSPRLSLLSNTILLILWLISLGLLSWSMSHTILTTCNATYWATSTGIAVCRTYKALFTFTCTSTFAAIAAVALDIIIHKRQTRLGQYDPMTSNPDIKLHERNNSAVTNTNASVPLDDERHPLQAQHQFHDSPYTDRHGISDIPGSGYADHPAYRVPPPVYGLSASAEHYHAGEAHEFSETAPARSQQGGPRVRFSGVGRPEYGYPAEQKAYDSGTYR</sequence>
<gene>
    <name evidence="3" type="ORF">AFUB_073570</name>
</gene>
<keyword evidence="2" id="KW-1133">Transmembrane helix</keyword>
<feature type="transmembrane region" description="Helical" evidence="2">
    <location>
        <begin position="155"/>
        <end position="177"/>
    </location>
</feature>
<dbReference type="OrthoDB" id="5344006at2759"/>
<proteinExistence type="predicted"/>
<dbReference type="AlphaFoldDB" id="B0Y7E9"/>
<organism evidence="3 4">
    <name type="scientific">Aspergillus fumigatus (strain CBS 144.89 / FGSC A1163 / CEA10)</name>
    <name type="common">Neosartorya fumigata</name>
    <dbReference type="NCBI Taxonomy" id="451804"/>
    <lineage>
        <taxon>Eukaryota</taxon>
        <taxon>Fungi</taxon>
        <taxon>Dikarya</taxon>
        <taxon>Ascomycota</taxon>
        <taxon>Pezizomycotina</taxon>
        <taxon>Eurotiomycetes</taxon>
        <taxon>Eurotiomycetidae</taxon>
        <taxon>Eurotiales</taxon>
        <taxon>Aspergillaceae</taxon>
        <taxon>Aspergillus</taxon>
        <taxon>Aspergillus subgen. Fumigati</taxon>
    </lineage>
</organism>
<evidence type="ECO:0000256" key="1">
    <source>
        <dbReference type="SAM" id="MobiDB-lite"/>
    </source>
</evidence>
<dbReference type="VEuPathDB" id="FungiDB:AFUB_073570"/>
<keyword evidence="4" id="KW-1185">Reference proteome</keyword>